<dbReference type="Gene3D" id="3.40.50.1970">
    <property type="match status" value="1"/>
</dbReference>
<dbReference type="NCBIfam" id="NF033503">
    <property type="entry name" value="LarB"/>
    <property type="match status" value="1"/>
</dbReference>
<organism evidence="2 3">
    <name type="scientific">Oceanobacillus profundus</name>
    <dbReference type="NCBI Taxonomy" id="372463"/>
    <lineage>
        <taxon>Bacteria</taxon>
        <taxon>Bacillati</taxon>
        <taxon>Bacillota</taxon>
        <taxon>Bacilli</taxon>
        <taxon>Bacillales</taxon>
        <taxon>Bacillaceae</taxon>
        <taxon>Oceanobacillus</taxon>
    </lineage>
</organism>
<dbReference type="PANTHER" id="PTHR43064:SF1">
    <property type="entry name" value="SLL1489 PROTEIN"/>
    <property type="match status" value="1"/>
</dbReference>
<keyword evidence="3" id="KW-1185">Reference proteome</keyword>
<dbReference type="SMART" id="SM01001">
    <property type="entry name" value="AIRC"/>
    <property type="match status" value="1"/>
</dbReference>
<dbReference type="RefSeq" id="WP_095313449.1">
    <property type="nucleotide sequence ID" value="NZ_JAUOPF010000015.1"/>
</dbReference>
<dbReference type="GO" id="GO:0006189">
    <property type="term" value="P:'de novo' IMP biosynthetic process"/>
    <property type="evidence" value="ECO:0007669"/>
    <property type="project" value="InterPro"/>
</dbReference>
<gene>
    <name evidence="2" type="primary">larB</name>
    <name evidence="2" type="ORF">D1B32_18185</name>
</gene>
<feature type="domain" description="PurE" evidence="1">
    <location>
        <begin position="115"/>
        <end position="247"/>
    </location>
</feature>
<comment type="caution">
    <text evidence="2">The sequence shown here is derived from an EMBL/GenBank/DDBJ whole genome shotgun (WGS) entry which is preliminary data.</text>
</comment>
<evidence type="ECO:0000313" key="3">
    <source>
        <dbReference type="Proteomes" id="UP000285456"/>
    </source>
</evidence>
<dbReference type="Proteomes" id="UP000285456">
    <property type="component" value="Unassembled WGS sequence"/>
</dbReference>
<proteinExistence type="predicted"/>
<dbReference type="GO" id="GO:0016787">
    <property type="term" value="F:hydrolase activity"/>
    <property type="evidence" value="ECO:0007669"/>
    <property type="project" value="InterPro"/>
</dbReference>
<sequence>MMDEILKQLQDGKISIEQAKGQLAPYENLGFAKVDHHRPKRQGFPEVIYGEGKTVEQIQAIIHAIKTKGNNVLVTRVAKEKASAILEEHPELHYDETAALIYWKREVSPANRDQGYIAVVCAGTSDLKVAEEAAITAEVMGSNVRRIYDVGVAGLHRLLDNLEAIQRATVTIVVAGMEGALPSVVGGLVANPLIAVPTSVGYGTNFQGLSALLSMLNSCSSGVSVVNIDNGFGGAYNAVLIDRLANKV</sequence>
<protein>
    <submittedName>
        <fullName evidence="2">Nickel pincer cofactor biosynthesis protein LarB</fullName>
    </submittedName>
</protein>
<dbReference type="InterPro" id="IPR039476">
    <property type="entry name" value="P2CMN_synthase_LarB"/>
</dbReference>
<dbReference type="InterPro" id="IPR000031">
    <property type="entry name" value="PurE_dom"/>
</dbReference>
<dbReference type="Pfam" id="PF00731">
    <property type="entry name" value="AIRC"/>
    <property type="match status" value="1"/>
</dbReference>
<evidence type="ECO:0000313" key="2">
    <source>
        <dbReference type="EMBL" id="RHW30243.1"/>
    </source>
</evidence>
<dbReference type="AlphaFoldDB" id="A0A417YC28"/>
<dbReference type="EMBL" id="QWEH01000015">
    <property type="protein sequence ID" value="RHW30243.1"/>
    <property type="molecule type" value="Genomic_DNA"/>
</dbReference>
<dbReference type="PANTHER" id="PTHR43064">
    <property type="entry name" value="PHOSPHORIBOSYLAMINOIMIDAZOLE CARBOXYLASE-RELATED"/>
    <property type="match status" value="1"/>
</dbReference>
<dbReference type="SUPFAM" id="SSF52255">
    <property type="entry name" value="N5-CAIR mutase (phosphoribosylaminoimidazole carboxylase, PurE)"/>
    <property type="match status" value="1"/>
</dbReference>
<evidence type="ECO:0000259" key="1">
    <source>
        <dbReference type="SMART" id="SM01001"/>
    </source>
</evidence>
<name>A0A417YC28_9BACI</name>
<accession>A0A417YC28</accession>
<dbReference type="OrthoDB" id="9782511at2"/>
<reference evidence="2 3" key="1">
    <citation type="journal article" date="2007" name="Int. J. Syst. Evol. Microbiol.">
        <title>Oceanobacillus profundus sp. nov., isolated from a deep-sea sediment core.</title>
        <authorList>
            <person name="Kim Y.G."/>
            <person name="Choi D.H."/>
            <person name="Hyun S."/>
            <person name="Cho B.C."/>
        </authorList>
    </citation>
    <scope>NUCLEOTIDE SEQUENCE [LARGE SCALE GENOMIC DNA]</scope>
    <source>
        <strain evidence="2 3">DSM 18246</strain>
    </source>
</reference>